<dbReference type="SUPFAM" id="SSF52833">
    <property type="entry name" value="Thioredoxin-like"/>
    <property type="match status" value="1"/>
</dbReference>
<accession>A0ABR3G600</accession>
<organism evidence="8 9">
    <name type="scientific">Discina gigas</name>
    <dbReference type="NCBI Taxonomy" id="1032678"/>
    <lineage>
        <taxon>Eukaryota</taxon>
        <taxon>Fungi</taxon>
        <taxon>Dikarya</taxon>
        <taxon>Ascomycota</taxon>
        <taxon>Pezizomycotina</taxon>
        <taxon>Pezizomycetes</taxon>
        <taxon>Pezizales</taxon>
        <taxon>Discinaceae</taxon>
        <taxon>Discina</taxon>
    </lineage>
</organism>
<keyword evidence="9" id="KW-1185">Reference proteome</keyword>
<evidence type="ECO:0000256" key="6">
    <source>
        <dbReference type="RuleBase" id="RU366011"/>
    </source>
</evidence>
<dbReference type="InterPro" id="IPR037944">
    <property type="entry name" value="PRX5-like"/>
</dbReference>
<evidence type="ECO:0000256" key="4">
    <source>
        <dbReference type="ARBA" id="ARBA00023002"/>
    </source>
</evidence>
<reference evidence="8 9" key="1">
    <citation type="submission" date="2024-02" db="EMBL/GenBank/DDBJ databases">
        <title>Discinaceae phylogenomics.</title>
        <authorList>
            <person name="Dirks A.C."/>
            <person name="James T.Y."/>
        </authorList>
    </citation>
    <scope>NUCLEOTIDE SEQUENCE [LARGE SCALE GENOMIC DNA]</scope>
    <source>
        <strain evidence="8 9">ACD0624</strain>
    </source>
</reference>
<proteinExistence type="inferred from homology"/>
<dbReference type="Gene3D" id="3.40.30.10">
    <property type="entry name" value="Glutaredoxin"/>
    <property type="match status" value="1"/>
</dbReference>
<feature type="domain" description="Thioredoxin" evidence="7">
    <location>
        <begin position="2"/>
        <end position="156"/>
    </location>
</feature>
<evidence type="ECO:0000256" key="3">
    <source>
        <dbReference type="ARBA" id="ARBA00022862"/>
    </source>
</evidence>
<comment type="caution">
    <text evidence="8">The sequence shown here is derived from an EMBL/GenBank/DDBJ whole genome shotgun (WGS) entry which is preliminary data.</text>
</comment>
<comment type="function">
    <text evidence="6">Thiol-specific peroxidase that catalyzes the reduction of hydrogen peroxide and organic hydroperoxides to water and alcohols, respectively. Plays a role in cell protection against oxidative stress by detoxifying peroxides.</text>
</comment>
<dbReference type="PANTHER" id="PTHR10430">
    <property type="entry name" value="PEROXIREDOXIN"/>
    <property type="match status" value="1"/>
</dbReference>
<dbReference type="InterPro" id="IPR013766">
    <property type="entry name" value="Thioredoxin_domain"/>
</dbReference>
<keyword evidence="3 6" id="KW-0049">Antioxidant</keyword>
<gene>
    <name evidence="8" type="ORF">Q9L58_009785</name>
</gene>
<keyword evidence="5 6" id="KW-0676">Redox-active center</keyword>
<evidence type="ECO:0000313" key="9">
    <source>
        <dbReference type="Proteomes" id="UP001447188"/>
    </source>
</evidence>
<dbReference type="CDD" id="cd03013">
    <property type="entry name" value="PRX5_like"/>
    <property type="match status" value="1"/>
</dbReference>
<evidence type="ECO:0000259" key="7">
    <source>
        <dbReference type="PROSITE" id="PS51352"/>
    </source>
</evidence>
<name>A0ABR3G600_9PEZI</name>
<dbReference type="InterPro" id="IPR013740">
    <property type="entry name" value="Redoxin"/>
</dbReference>
<dbReference type="InterPro" id="IPR036249">
    <property type="entry name" value="Thioredoxin-like_sf"/>
</dbReference>
<dbReference type="EMBL" id="JBBBZM010000260">
    <property type="protein sequence ID" value="KAL0631355.1"/>
    <property type="molecule type" value="Genomic_DNA"/>
</dbReference>
<dbReference type="Proteomes" id="UP001447188">
    <property type="component" value="Unassembled WGS sequence"/>
</dbReference>
<comment type="similarity">
    <text evidence="1 6">Belongs to the peroxiredoxin family. Prx5 subfamily.</text>
</comment>
<protein>
    <recommendedName>
        <fullName evidence="7">Thioredoxin domain-containing protein</fullName>
    </recommendedName>
</protein>
<keyword evidence="2 6" id="KW-0575">Peroxidase</keyword>
<evidence type="ECO:0000256" key="2">
    <source>
        <dbReference type="ARBA" id="ARBA00022559"/>
    </source>
</evidence>
<evidence type="ECO:0000313" key="8">
    <source>
        <dbReference type="EMBL" id="KAL0631355.1"/>
    </source>
</evidence>
<dbReference type="PROSITE" id="PS51352">
    <property type="entry name" value="THIOREDOXIN_2"/>
    <property type="match status" value="1"/>
</dbReference>
<dbReference type="Pfam" id="PF08534">
    <property type="entry name" value="Redoxin"/>
    <property type="match status" value="1"/>
</dbReference>
<evidence type="ECO:0000256" key="1">
    <source>
        <dbReference type="ARBA" id="ARBA00010505"/>
    </source>
</evidence>
<sequence length="156" mass="16295">MISVGSSLPEAPSSLWEGSANASVKFPATGKIIIVGLPGAFTPPCSSHVPGYIAHFDEFVAKGVSGIYLLAVNDIFVVNAWKESLGPKSQVHFLSDSTAAYVKLLGMELDATGLLGNIRSQRFVAVVQDGKVVDLRVEPDAPGVTVTAAEKVLASL</sequence>
<evidence type="ECO:0000256" key="5">
    <source>
        <dbReference type="ARBA" id="ARBA00023284"/>
    </source>
</evidence>
<keyword evidence="4 6" id="KW-0560">Oxidoreductase</keyword>
<dbReference type="PANTHER" id="PTHR10430:SF39">
    <property type="entry name" value="PEROXISOMAL MEMBRANE ASSOCIATED PROTEIN 20"/>
    <property type="match status" value="1"/>
</dbReference>